<sequence>MPQYTLNVLGLEIRFKTDADEGRVDAAKALVEDLFNQISQGGKNINKEILLTVLALSLADDVLQAKSELRSIESKLGSLLKID</sequence>
<dbReference type="SUPFAM" id="SSF102829">
    <property type="entry name" value="Cell division protein ZapA-like"/>
    <property type="match status" value="1"/>
</dbReference>
<dbReference type="Proteomes" id="UP000014975">
    <property type="component" value="Unassembled WGS sequence"/>
</dbReference>
<dbReference type="Pfam" id="PF05164">
    <property type="entry name" value="ZapA"/>
    <property type="match status" value="1"/>
</dbReference>
<keyword evidence="2" id="KW-1185">Reference proteome</keyword>
<protein>
    <recommendedName>
        <fullName evidence="3">Cell division protein ZapA</fullName>
    </recommendedName>
</protein>
<dbReference type="RefSeq" id="WP_020887020.1">
    <property type="nucleotide sequence ID" value="NZ_ATHI01000026.1"/>
</dbReference>
<dbReference type="InterPro" id="IPR036192">
    <property type="entry name" value="Cell_div_ZapA-like_sf"/>
</dbReference>
<name>S7T8R2_9BACT</name>
<evidence type="ECO:0008006" key="3">
    <source>
        <dbReference type="Google" id="ProtNLM"/>
    </source>
</evidence>
<dbReference type="PATRIC" id="fig|1121439.3.peg.1675"/>
<comment type="caution">
    <text evidence="1">The sequence shown here is derived from an EMBL/GenBank/DDBJ whole genome shotgun (WGS) entry which is preliminary data.</text>
</comment>
<dbReference type="eggNOG" id="COG3027">
    <property type="taxonomic scope" value="Bacteria"/>
</dbReference>
<proteinExistence type="predicted"/>
<dbReference type="InterPro" id="IPR007838">
    <property type="entry name" value="Cell_div_ZapA-like"/>
</dbReference>
<evidence type="ECO:0000313" key="1">
    <source>
        <dbReference type="EMBL" id="EPR32885.1"/>
    </source>
</evidence>
<reference evidence="1 2" key="1">
    <citation type="journal article" date="2013" name="Genome Announc.">
        <title>Draft genome sequences for three mercury-methylating, sulfate-reducing bacteria.</title>
        <authorList>
            <person name="Brown S.D."/>
            <person name="Hurt R.A.Jr."/>
            <person name="Gilmour C.C."/>
            <person name="Elias D.A."/>
        </authorList>
    </citation>
    <scope>NUCLEOTIDE SEQUENCE [LARGE SCALE GENOMIC DNA]</scope>
    <source>
        <strain evidence="1 2">DSM 16529</strain>
    </source>
</reference>
<evidence type="ECO:0000313" key="2">
    <source>
        <dbReference type="Proteomes" id="UP000014975"/>
    </source>
</evidence>
<organism evidence="1 2">
    <name type="scientific">Alkalidesulfovibrio alkalitolerans DSM 16529</name>
    <dbReference type="NCBI Taxonomy" id="1121439"/>
    <lineage>
        <taxon>Bacteria</taxon>
        <taxon>Pseudomonadati</taxon>
        <taxon>Thermodesulfobacteriota</taxon>
        <taxon>Desulfovibrionia</taxon>
        <taxon>Desulfovibrionales</taxon>
        <taxon>Desulfovibrionaceae</taxon>
        <taxon>Alkalidesulfovibrio</taxon>
    </lineage>
</organism>
<dbReference type="EMBL" id="ATHI01000026">
    <property type="protein sequence ID" value="EPR32885.1"/>
    <property type="molecule type" value="Genomic_DNA"/>
</dbReference>
<dbReference type="STRING" id="1121439.dsat_0326"/>
<accession>S7T8R2</accession>
<dbReference type="AlphaFoldDB" id="S7T8R2"/>
<gene>
    <name evidence="1" type="ORF">dsat_0326</name>
</gene>
<dbReference type="OrthoDB" id="5460484at2"/>